<dbReference type="AlphaFoldDB" id="A0A202BG14"/>
<dbReference type="Proteomes" id="UP000196342">
    <property type="component" value="Unassembled WGS sequence"/>
</dbReference>
<feature type="transmembrane region" description="Helical" evidence="11">
    <location>
        <begin position="12"/>
        <end position="36"/>
    </location>
</feature>
<protein>
    <recommendedName>
        <fullName evidence="2">Type II secretion system protein H</fullName>
    </recommendedName>
    <alternativeName>
        <fullName evidence="10">General secretion pathway protein H</fullName>
    </alternativeName>
</protein>
<dbReference type="SUPFAM" id="SSF54523">
    <property type="entry name" value="Pili subunits"/>
    <property type="match status" value="1"/>
</dbReference>
<accession>A0A202BG14</accession>
<evidence type="ECO:0000256" key="8">
    <source>
        <dbReference type="ARBA" id="ARBA00023136"/>
    </source>
</evidence>
<evidence type="ECO:0000256" key="1">
    <source>
        <dbReference type="ARBA" id="ARBA00004377"/>
    </source>
</evidence>
<dbReference type="InterPro" id="IPR022346">
    <property type="entry name" value="T2SS_GspH"/>
</dbReference>
<feature type="domain" description="General secretion pathway GspH" evidence="12">
    <location>
        <begin position="49"/>
        <end position="172"/>
    </location>
</feature>
<reference evidence="13 14" key="1">
    <citation type="submission" date="2017-05" db="EMBL/GenBank/DDBJ databases">
        <title>Chromobacterium violaceum GHPS1 isolated from Hydrocarbon polluted soil in French Guiana display an awesome secondary metabolite arsenal and a battery of drug and heavy-metal-resistance and detoxification of xenobiotics proteins.</title>
        <authorList>
            <person name="Belbahri L."/>
        </authorList>
    </citation>
    <scope>NUCLEOTIDE SEQUENCE [LARGE SCALE GENOMIC DNA]</scope>
    <source>
        <strain evidence="13 14">GHPS1</strain>
    </source>
</reference>
<evidence type="ECO:0000256" key="2">
    <source>
        <dbReference type="ARBA" id="ARBA00021549"/>
    </source>
</evidence>
<keyword evidence="7 11" id="KW-1133">Transmembrane helix</keyword>
<evidence type="ECO:0000256" key="5">
    <source>
        <dbReference type="ARBA" id="ARBA00022519"/>
    </source>
</evidence>
<keyword evidence="14" id="KW-1185">Reference proteome</keyword>
<dbReference type="NCBIfam" id="TIGR02532">
    <property type="entry name" value="IV_pilin_GFxxxE"/>
    <property type="match status" value="1"/>
</dbReference>
<keyword evidence="8 11" id="KW-0472">Membrane</keyword>
<keyword evidence="6 11" id="KW-0812">Transmembrane</keyword>
<comment type="caution">
    <text evidence="13">The sequence shown here is derived from an EMBL/GenBank/DDBJ whole genome shotgun (WGS) entry which is preliminary data.</text>
</comment>
<dbReference type="Gene3D" id="3.55.40.10">
    <property type="entry name" value="minor pseudopilin epsh domain"/>
    <property type="match status" value="1"/>
</dbReference>
<evidence type="ECO:0000256" key="3">
    <source>
        <dbReference type="ARBA" id="ARBA00022475"/>
    </source>
</evidence>
<evidence type="ECO:0000256" key="9">
    <source>
        <dbReference type="ARBA" id="ARBA00025772"/>
    </source>
</evidence>
<keyword evidence="5" id="KW-0997">Cell inner membrane</keyword>
<proteinExistence type="inferred from homology"/>
<evidence type="ECO:0000256" key="6">
    <source>
        <dbReference type="ARBA" id="ARBA00022692"/>
    </source>
</evidence>
<dbReference type="EMBL" id="NHOO01000001">
    <property type="protein sequence ID" value="OVE50493.1"/>
    <property type="molecule type" value="Genomic_DNA"/>
</dbReference>
<comment type="subcellular location">
    <subcellularLocation>
        <location evidence="1">Cell inner membrane</location>
        <topology evidence="1">Single-pass membrane protein</topology>
    </subcellularLocation>
</comment>
<evidence type="ECO:0000256" key="4">
    <source>
        <dbReference type="ARBA" id="ARBA00022481"/>
    </source>
</evidence>
<evidence type="ECO:0000313" key="14">
    <source>
        <dbReference type="Proteomes" id="UP000196342"/>
    </source>
</evidence>
<evidence type="ECO:0000256" key="11">
    <source>
        <dbReference type="SAM" id="Phobius"/>
    </source>
</evidence>
<keyword evidence="4" id="KW-0488">Methylation</keyword>
<evidence type="ECO:0000256" key="7">
    <source>
        <dbReference type="ARBA" id="ARBA00022989"/>
    </source>
</evidence>
<dbReference type="Pfam" id="PF12019">
    <property type="entry name" value="GspH"/>
    <property type="match status" value="1"/>
</dbReference>
<dbReference type="GO" id="GO:0015627">
    <property type="term" value="C:type II protein secretion system complex"/>
    <property type="evidence" value="ECO:0007669"/>
    <property type="project" value="InterPro"/>
</dbReference>
<keyword evidence="3" id="KW-1003">Cell membrane</keyword>
<evidence type="ECO:0000259" key="12">
    <source>
        <dbReference type="Pfam" id="PF12019"/>
    </source>
</evidence>
<dbReference type="GO" id="GO:0005886">
    <property type="term" value="C:plasma membrane"/>
    <property type="evidence" value="ECO:0007669"/>
    <property type="project" value="UniProtKB-SubCell"/>
</dbReference>
<organism evidence="13 14">
    <name type="scientific">Chromobacterium violaceum</name>
    <dbReference type="NCBI Taxonomy" id="536"/>
    <lineage>
        <taxon>Bacteria</taxon>
        <taxon>Pseudomonadati</taxon>
        <taxon>Pseudomonadota</taxon>
        <taxon>Betaproteobacteria</taxon>
        <taxon>Neisseriales</taxon>
        <taxon>Chromobacteriaceae</taxon>
        <taxon>Chromobacterium</taxon>
    </lineage>
</organism>
<dbReference type="Pfam" id="PF07963">
    <property type="entry name" value="N_methyl"/>
    <property type="match status" value="1"/>
</dbReference>
<dbReference type="InterPro" id="IPR045584">
    <property type="entry name" value="Pilin-like"/>
</dbReference>
<evidence type="ECO:0000256" key="10">
    <source>
        <dbReference type="ARBA" id="ARBA00030775"/>
    </source>
</evidence>
<gene>
    <name evidence="13" type="ORF">CBW21_00435</name>
</gene>
<name>A0A202BG14_CHRVL</name>
<evidence type="ECO:0000313" key="13">
    <source>
        <dbReference type="EMBL" id="OVE50493.1"/>
    </source>
</evidence>
<comment type="similarity">
    <text evidence="9">Belongs to the GSP H family.</text>
</comment>
<dbReference type="GO" id="GO:0015628">
    <property type="term" value="P:protein secretion by the type II secretion system"/>
    <property type="evidence" value="ECO:0007669"/>
    <property type="project" value="InterPro"/>
</dbReference>
<dbReference type="InterPro" id="IPR012902">
    <property type="entry name" value="N_methyl_site"/>
</dbReference>
<sequence>MEHAMGRPLQAGLTLLEMMVALAIAAVGVCLALPMLGQQMERQRLRGHAMALMGSLEHARAEALRLNRPVYLCAANLKVNRELQGCLPRQAGSSQSWPEGVLVYADQGAANAYYDGGERLRLAMFDGDRVAVRAEERQLALTAEGRLQSSRSVRFVLSGRSQCLALTVAANGRAKLAEVGDVCA</sequence>